<name>A0A933GN19_UNCTE</name>
<gene>
    <name evidence="1" type="ORF">HY730_09740</name>
</gene>
<dbReference type="InterPro" id="IPR029063">
    <property type="entry name" value="SAM-dependent_MTases_sf"/>
</dbReference>
<dbReference type="Gene3D" id="3.40.50.150">
    <property type="entry name" value="Vaccinia Virus protein VP39"/>
    <property type="match status" value="1"/>
</dbReference>
<reference evidence="1" key="1">
    <citation type="submission" date="2020-07" db="EMBL/GenBank/DDBJ databases">
        <title>Huge and variable diversity of episymbiotic CPR bacteria and DPANN archaea in groundwater ecosystems.</title>
        <authorList>
            <person name="He C.Y."/>
            <person name="Keren R."/>
            <person name="Whittaker M."/>
            <person name="Farag I.F."/>
            <person name="Doudna J."/>
            <person name="Cate J.H.D."/>
            <person name="Banfield J.F."/>
        </authorList>
    </citation>
    <scope>NUCLEOTIDE SEQUENCE</scope>
    <source>
        <strain evidence="1">NC_groundwater_1482_Ag_S-0.65um_47_24</strain>
    </source>
</reference>
<protein>
    <recommendedName>
        <fullName evidence="3">Tellurite resistance methyltransferase TehB-like domain-containing protein</fullName>
    </recommendedName>
</protein>
<dbReference type="EMBL" id="JACQWF010000420">
    <property type="protein sequence ID" value="MBI4596637.1"/>
    <property type="molecule type" value="Genomic_DNA"/>
</dbReference>
<proteinExistence type="predicted"/>
<dbReference type="AlphaFoldDB" id="A0A933GN19"/>
<accession>A0A933GN19</accession>
<evidence type="ECO:0000313" key="2">
    <source>
        <dbReference type="Proteomes" id="UP000772181"/>
    </source>
</evidence>
<evidence type="ECO:0008006" key="3">
    <source>
        <dbReference type="Google" id="ProtNLM"/>
    </source>
</evidence>
<comment type="caution">
    <text evidence="1">The sequence shown here is derived from an EMBL/GenBank/DDBJ whole genome shotgun (WGS) entry which is preliminary data.</text>
</comment>
<dbReference type="Proteomes" id="UP000772181">
    <property type="component" value="Unassembled WGS sequence"/>
</dbReference>
<organism evidence="1 2">
    <name type="scientific">Tectimicrobiota bacterium</name>
    <dbReference type="NCBI Taxonomy" id="2528274"/>
    <lineage>
        <taxon>Bacteria</taxon>
        <taxon>Pseudomonadati</taxon>
        <taxon>Nitrospinota/Tectimicrobiota group</taxon>
        <taxon>Candidatus Tectimicrobiota</taxon>
    </lineage>
</organism>
<evidence type="ECO:0000313" key="1">
    <source>
        <dbReference type="EMBL" id="MBI4596637.1"/>
    </source>
</evidence>
<sequence length="108" mass="12379">MILNWIVADLDSFEIRGQYEAIVNFFYVNKNIMPAIIKSLKTGGILICENHIAAPEPAEEPHGHRFYFQPGELRKLFTGLQVLHYEEYQKDEEGGRLPYLASLVARKG</sequence>
<dbReference type="SUPFAM" id="SSF53335">
    <property type="entry name" value="S-adenosyl-L-methionine-dependent methyltransferases"/>
    <property type="match status" value="1"/>
</dbReference>